<name>A0A0C9WNK7_9AGAR</name>
<evidence type="ECO:0000313" key="3">
    <source>
        <dbReference type="Proteomes" id="UP000054477"/>
    </source>
</evidence>
<accession>A0A0C9WNK7</accession>
<evidence type="ECO:0000313" key="2">
    <source>
        <dbReference type="EMBL" id="KIJ92005.1"/>
    </source>
</evidence>
<reference evidence="2 3" key="1">
    <citation type="submission" date="2014-04" db="EMBL/GenBank/DDBJ databases">
        <authorList>
            <consortium name="DOE Joint Genome Institute"/>
            <person name="Kuo A."/>
            <person name="Kohler A."/>
            <person name="Nagy L.G."/>
            <person name="Floudas D."/>
            <person name="Copeland A."/>
            <person name="Barry K.W."/>
            <person name="Cichocki N."/>
            <person name="Veneault-Fourrey C."/>
            <person name="LaButti K."/>
            <person name="Lindquist E.A."/>
            <person name="Lipzen A."/>
            <person name="Lundell T."/>
            <person name="Morin E."/>
            <person name="Murat C."/>
            <person name="Sun H."/>
            <person name="Tunlid A."/>
            <person name="Henrissat B."/>
            <person name="Grigoriev I.V."/>
            <person name="Hibbett D.S."/>
            <person name="Martin F."/>
            <person name="Nordberg H.P."/>
            <person name="Cantor M.N."/>
            <person name="Hua S.X."/>
        </authorList>
    </citation>
    <scope>NUCLEOTIDE SEQUENCE [LARGE SCALE GENOMIC DNA]</scope>
    <source>
        <strain evidence="2 3">LaAM-08-1</strain>
    </source>
</reference>
<dbReference type="AlphaFoldDB" id="A0A0C9WNK7"/>
<feature type="compositionally biased region" description="Polar residues" evidence="1">
    <location>
        <begin position="1"/>
        <end position="10"/>
    </location>
</feature>
<organism evidence="2 3">
    <name type="scientific">Laccaria amethystina LaAM-08-1</name>
    <dbReference type="NCBI Taxonomy" id="1095629"/>
    <lineage>
        <taxon>Eukaryota</taxon>
        <taxon>Fungi</taxon>
        <taxon>Dikarya</taxon>
        <taxon>Basidiomycota</taxon>
        <taxon>Agaricomycotina</taxon>
        <taxon>Agaricomycetes</taxon>
        <taxon>Agaricomycetidae</taxon>
        <taxon>Agaricales</taxon>
        <taxon>Agaricineae</taxon>
        <taxon>Hydnangiaceae</taxon>
        <taxon>Laccaria</taxon>
    </lineage>
</organism>
<dbReference type="HOGENOM" id="CLU_2855911_0_0_1"/>
<dbReference type="Proteomes" id="UP000054477">
    <property type="component" value="Unassembled WGS sequence"/>
</dbReference>
<dbReference type="EMBL" id="KN838947">
    <property type="protein sequence ID" value="KIJ92005.1"/>
    <property type="molecule type" value="Genomic_DNA"/>
</dbReference>
<gene>
    <name evidence="2" type="ORF">K443DRAFT_685508</name>
</gene>
<sequence>MRRSSLSPTTKKNHRSRAQLKHFDKIPVPRNNGTRSSTTIAFHSSIISLAPKEQGGEWLVICCLETAGRG</sequence>
<protein>
    <submittedName>
        <fullName evidence="2">Uncharacterized protein</fullName>
    </submittedName>
</protein>
<keyword evidence="3" id="KW-1185">Reference proteome</keyword>
<feature type="compositionally biased region" description="Basic residues" evidence="1">
    <location>
        <begin position="11"/>
        <end position="20"/>
    </location>
</feature>
<evidence type="ECO:0000256" key="1">
    <source>
        <dbReference type="SAM" id="MobiDB-lite"/>
    </source>
</evidence>
<proteinExistence type="predicted"/>
<reference evidence="3" key="2">
    <citation type="submission" date="2015-01" db="EMBL/GenBank/DDBJ databases">
        <title>Evolutionary Origins and Diversification of the Mycorrhizal Mutualists.</title>
        <authorList>
            <consortium name="DOE Joint Genome Institute"/>
            <consortium name="Mycorrhizal Genomics Consortium"/>
            <person name="Kohler A."/>
            <person name="Kuo A."/>
            <person name="Nagy L.G."/>
            <person name="Floudas D."/>
            <person name="Copeland A."/>
            <person name="Barry K.W."/>
            <person name="Cichocki N."/>
            <person name="Veneault-Fourrey C."/>
            <person name="LaButti K."/>
            <person name="Lindquist E.A."/>
            <person name="Lipzen A."/>
            <person name="Lundell T."/>
            <person name="Morin E."/>
            <person name="Murat C."/>
            <person name="Riley R."/>
            <person name="Ohm R."/>
            <person name="Sun H."/>
            <person name="Tunlid A."/>
            <person name="Henrissat B."/>
            <person name="Grigoriev I.V."/>
            <person name="Hibbett D.S."/>
            <person name="Martin F."/>
        </authorList>
    </citation>
    <scope>NUCLEOTIDE SEQUENCE [LARGE SCALE GENOMIC DNA]</scope>
    <source>
        <strain evidence="3">LaAM-08-1</strain>
    </source>
</reference>
<feature type="region of interest" description="Disordered" evidence="1">
    <location>
        <begin position="1"/>
        <end position="35"/>
    </location>
</feature>